<dbReference type="PANTHER" id="PTHR48125">
    <property type="entry name" value="LP07818P1"/>
    <property type="match status" value="1"/>
</dbReference>
<feature type="compositionally biased region" description="Low complexity" evidence="2">
    <location>
        <begin position="28"/>
        <end position="45"/>
    </location>
</feature>
<accession>A0A8J2S5P2</accession>
<dbReference type="AlphaFoldDB" id="A0A8J2S5P2"/>
<gene>
    <name evidence="3" type="ORF">PECAL_1P05120</name>
</gene>
<comment type="caution">
    <text evidence="3">The sequence shown here is derived from an EMBL/GenBank/DDBJ whole genome shotgun (WGS) entry which is preliminary data.</text>
</comment>
<organism evidence="3 4">
    <name type="scientific">Pelagomonas calceolata</name>
    <dbReference type="NCBI Taxonomy" id="35677"/>
    <lineage>
        <taxon>Eukaryota</taxon>
        <taxon>Sar</taxon>
        <taxon>Stramenopiles</taxon>
        <taxon>Ochrophyta</taxon>
        <taxon>Pelagophyceae</taxon>
        <taxon>Pelagomonadales</taxon>
        <taxon>Pelagomonadaceae</taxon>
        <taxon>Pelagomonas</taxon>
    </lineage>
</organism>
<dbReference type="Proteomes" id="UP000789595">
    <property type="component" value="Unassembled WGS sequence"/>
</dbReference>
<evidence type="ECO:0000256" key="2">
    <source>
        <dbReference type="SAM" id="MobiDB-lite"/>
    </source>
</evidence>
<feature type="region of interest" description="Disordered" evidence="2">
    <location>
        <begin position="927"/>
        <end position="1007"/>
    </location>
</feature>
<name>A0A8J2S5P2_9STRA</name>
<evidence type="ECO:0000313" key="3">
    <source>
        <dbReference type="EMBL" id="CAH0364160.1"/>
    </source>
</evidence>
<keyword evidence="1" id="KW-0175">Coiled coil</keyword>
<feature type="compositionally biased region" description="Low complexity" evidence="2">
    <location>
        <begin position="60"/>
        <end position="71"/>
    </location>
</feature>
<evidence type="ECO:0000313" key="4">
    <source>
        <dbReference type="Proteomes" id="UP000789595"/>
    </source>
</evidence>
<protein>
    <submittedName>
        <fullName evidence="3">Uncharacterized protein</fullName>
    </submittedName>
</protein>
<feature type="region of interest" description="Disordered" evidence="2">
    <location>
        <begin position="28"/>
        <end position="89"/>
    </location>
</feature>
<keyword evidence="4" id="KW-1185">Reference proteome</keyword>
<dbReference type="PANTHER" id="PTHR48125:SF10">
    <property type="entry name" value="OS12G0136300 PROTEIN"/>
    <property type="match status" value="1"/>
</dbReference>
<reference evidence="3" key="1">
    <citation type="submission" date="2021-11" db="EMBL/GenBank/DDBJ databases">
        <authorList>
            <consortium name="Genoscope - CEA"/>
            <person name="William W."/>
        </authorList>
    </citation>
    <scope>NUCLEOTIDE SEQUENCE</scope>
</reference>
<feature type="coiled-coil region" evidence="1">
    <location>
        <begin position="173"/>
        <end position="200"/>
    </location>
</feature>
<feature type="coiled-coil region" evidence="1">
    <location>
        <begin position="506"/>
        <end position="540"/>
    </location>
</feature>
<dbReference type="OrthoDB" id="193726at2759"/>
<dbReference type="EMBL" id="CAKKNE010000001">
    <property type="protein sequence ID" value="CAH0364160.1"/>
    <property type="molecule type" value="Genomic_DNA"/>
</dbReference>
<sequence>MSEAAAEEAPADAGAALEAELDAAAADLAAAPAAAPPSDGGAATEPAPPAEAAEEPAPPADGGAAPATEPPAEAEEEPAPAAPEAEADEDLPSFVPAAEEEDSLAPSAELYDCEKGCGYRGTFDDVELHEQTCKYPDVTPPATVEEESQEETLNTAQLDLSDLFNASALTNLFQGLQHQLKHQQKRLGQLESQTHELEAARLAHAAEKEIWEVQQAELRHELERDKRMFDRKVRQAVRDSLGGLHVLQNELNREKGMKRLCAYMTDKEMKVQGMYFNSWKHAANEITLFIKKKKILLRLGNMGANHGIILGWSNWLEKHKAQKHKEGMARGFERLVEICVEKQQKKRSFHHWTEIILCEQLREAVGHTGAEEDFSMEPDENQAEIFRIAEKAARPYMMRAAQAAEALKLRDAFENCSFGFMASLKVLEAEDDIVRRKEEREMALKDEALRASLASVASAAEDRRVEGMDELEERLKEFIGASVTSATTLLDAKFGSLITKTCDDLEHKVNAIHETLTERVDELERQIKSTQRDAEVKALANQQETEATLSSYSDEVTSLRTDLRGVSVDVVGLDRSLRDVYEDVRKHVLWEQLQRKEAQDASQAWLRAALGHHKHEKIICSSSTKSERTAAFKKERDHIASSIARLLNGLTTASQLTGEGVAPPRLEVIESGFVDDVIEEATPSLRPRTPQKLEPLVLTSGFETGRIKGSLWDEVEITKQMYRGRIDDVHESLMSTQSKLPKALGAAPPRPHPQRLVERVFAPYEDLVKEKGRLVTVPSELAYAAAYAAKALSDHVAAAANLEEIARVARGTAAYQLPSATVEYSERTGRGFTTEAVSGLTGGPDGIANRRIELVREFVRELQDACVRLRPQAGALRLEARVRFVRRFHEACDSALSVYDQVIAEAPTLMGRSSKLPACVACNRPLPTKIQREPRRDDPAPPPPRETRPPLTEVQQLLASRGPELPRPLSASITRRDAEIDATTPKIERRGFRTTRPQSRSGRVAPR</sequence>
<feature type="compositionally biased region" description="Basic and acidic residues" evidence="2">
    <location>
        <begin position="930"/>
        <end position="939"/>
    </location>
</feature>
<evidence type="ECO:0000256" key="1">
    <source>
        <dbReference type="SAM" id="Coils"/>
    </source>
</evidence>
<proteinExistence type="predicted"/>